<evidence type="ECO:0000313" key="6">
    <source>
        <dbReference type="Proteomes" id="UP000076359"/>
    </source>
</evidence>
<sequence length="113" mass="13823">MFYYLKKISFPLVLSMFVLIEDSNHEKPNTKICNQLNNMSLRNFRILVEHQSDIPSMYVELEDENDEQDDLYDKIKNIYNNDDEEINREFRSWLQKYMEVTRELKEKFSQNVE</sequence>
<dbReference type="EMBL" id="LT969575">
    <property type="protein sequence ID" value="SOV80959.1"/>
    <property type="molecule type" value="Genomic_DNA"/>
</dbReference>
<feature type="signal peptide" evidence="1">
    <location>
        <begin position="1"/>
        <end position="15"/>
    </location>
</feature>
<dbReference type="EMBL" id="HG810773">
    <property type="protein sequence ID" value="CDO65799.1"/>
    <property type="molecule type" value="Genomic_DNA"/>
</dbReference>
<reference evidence="4 7" key="4">
    <citation type="submission" date="2016-09" db="EMBL/GenBank/DDBJ databases">
        <authorList>
            <consortium name="Pathogen Informatics"/>
        </authorList>
    </citation>
    <scope>NUCLEOTIDE SEQUENCE [LARGE SCALE GENOMIC DNA]</scope>
</reference>
<evidence type="ECO:0000313" key="7">
    <source>
        <dbReference type="Proteomes" id="UP000240500"/>
    </source>
</evidence>
<dbReference type="VEuPathDB" id="PlasmoDB:PRCDC_1252300"/>
<proteinExistence type="predicted"/>
<evidence type="ECO:0000313" key="5">
    <source>
        <dbReference type="Proteomes" id="UP000027581"/>
    </source>
</evidence>
<gene>
    <name evidence="2" type="ORF">PRCDC_1252300</name>
    <name evidence="4" type="ORF">PRG01_1256200</name>
    <name evidence="3" type="ORF">PRSY57_1252300</name>
</gene>
<dbReference type="RefSeq" id="XP_012764386.1">
    <property type="nucleotide sequence ID" value="XM_012908932.2"/>
</dbReference>
<protein>
    <submittedName>
        <fullName evidence="3">Putative exported protein</fullName>
    </submittedName>
</protein>
<dbReference type="VEuPathDB" id="PlasmoDB:PRG01_1256200"/>
<evidence type="ECO:0000313" key="3">
    <source>
        <dbReference type="EMBL" id="KYN95626.1"/>
    </source>
</evidence>
<evidence type="ECO:0000313" key="2">
    <source>
        <dbReference type="EMBL" id="CDO65799.1"/>
    </source>
</evidence>
<name>A0A060S200_PLARE</name>
<dbReference type="GeneID" id="24532573"/>
<keyword evidence="5" id="KW-1185">Reference proteome</keyword>
<dbReference type="Proteomes" id="UP000240500">
    <property type="component" value="Chromosome 12"/>
</dbReference>
<accession>A0A060S200</accession>
<dbReference type="Proteomes" id="UP000076359">
    <property type="component" value="Chromosome 12"/>
</dbReference>
<reference evidence="2" key="2">
    <citation type="submission" date="2014-05" db="EMBL/GenBank/DDBJ databases">
        <title>The genome sequences of chimpanzee malaria parasites reveal the path to human adaptation.</title>
        <authorList>
            <person name="Otto T.D."/>
            <person name="Rayner J.C."/>
            <person name="Boehme U."/>
            <person name="Pain A."/>
            <person name="Spottiswoode N."/>
            <person name="Sanders M."/>
            <person name="Quail M."/>
            <person name="Ollomo B."/>
            <person name="Renaud F."/>
            <person name="Thomas A.W."/>
            <person name="Prugnolle F."/>
            <person name="Conway D.J."/>
            <person name="Newbold C."/>
            <person name="Berriman M."/>
        </authorList>
    </citation>
    <scope>NUCLEOTIDE SEQUENCE [LARGE SCALE GENOMIC DNA]</scope>
    <source>
        <strain evidence="2">CDC</strain>
    </source>
</reference>
<feature type="chain" id="PRO_5015026743" evidence="1">
    <location>
        <begin position="16"/>
        <end position="113"/>
    </location>
</feature>
<dbReference type="Proteomes" id="UP000027581">
    <property type="component" value="Unassembled WGS sequence"/>
</dbReference>
<dbReference type="AlphaFoldDB" id="A0A060S200"/>
<organism evidence="2 5">
    <name type="scientific">Plasmodium reichenowi</name>
    <dbReference type="NCBI Taxonomy" id="5854"/>
    <lineage>
        <taxon>Eukaryota</taxon>
        <taxon>Sar</taxon>
        <taxon>Alveolata</taxon>
        <taxon>Apicomplexa</taxon>
        <taxon>Aconoidasida</taxon>
        <taxon>Haemosporida</taxon>
        <taxon>Plasmodiidae</taxon>
        <taxon>Plasmodium</taxon>
        <taxon>Plasmodium (Laverania)</taxon>
    </lineage>
</organism>
<dbReference type="KEGG" id="prei:PRSY57_1252300"/>
<reference evidence="3 6" key="3">
    <citation type="journal article" date="2016" name="Nat. Commun.">
        <title>Genomes of cryptic chimpanzee Plasmodium species reveal key evolutionary events leading to human malaria.</title>
        <authorList>
            <person name="Sundararaman S.A."/>
            <person name="Plenderleith L.J."/>
            <person name="Liu W."/>
            <person name="Loy D.E."/>
            <person name="Learn G.H."/>
            <person name="Li Y."/>
            <person name="Shaw K.S."/>
            <person name="Ayouba A."/>
            <person name="Peeters M."/>
            <person name="Speede S."/>
            <person name="Shaw G.M."/>
            <person name="Bushman F.D."/>
            <person name="Brisson D."/>
            <person name="Rayner J.C."/>
            <person name="Sharp P.M."/>
            <person name="Hahn B.H."/>
        </authorList>
    </citation>
    <scope>NUCLEOTIDE SEQUENCE [LARGE SCALE GENOMIC DNA]</scope>
    <source>
        <strain evidence="3 6">SY57</strain>
    </source>
</reference>
<evidence type="ECO:0000256" key="1">
    <source>
        <dbReference type="SAM" id="SignalP"/>
    </source>
</evidence>
<dbReference type="OrthoDB" id="376277at2759"/>
<keyword evidence="1" id="KW-0732">Signal</keyword>
<evidence type="ECO:0000313" key="4">
    <source>
        <dbReference type="EMBL" id="SOV80959.1"/>
    </source>
</evidence>
<dbReference type="EMBL" id="LVLA01000013">
    <property type="protein sequence ID" value="KYN95626.1"/>
    <property type="molecule type" value="Genomic_DNA"/>
</dbReference>
<reference evidence="2" key="1">
    <citation type="submission" date="2014-01" db="EMBL/GenBank/DDBJ databases">
        <authorList>
            <person name="Aslett M."/>
        </authorList>
    </citation>
    <scope>NUCLEOTIDE SEQUENCE</scope>
    <source>
        <strain evidence="2">CDC</strain>
    </source>
</reference>